<dbReference type="InterPro" id="IPR036691">
    <property type="entry name" value="Endo/exonu/phosph_ase_sf"/>
</dbReference>
<comment type="caution">
    <text evidence="1">The sequence shown here is derived from an EMBL/GenBank/DDBJ whole genome shotgun (WGS) entry which is preliminary data.</text>
</comment>
<name>A0A5B6WJ14_9ROSI</name>
<organism evidence="1 2">
    <name type="scientific">Gossypium australe</name>
    <dbReference type="NCBI Taxonomy" id="47621"/>
    <lineage>
        <taxon>Eukaryota</taxon>
        <taxon>Viridiplantae</taxon>
        <taxon>Streptophyta</taxon>
        <taxon>Embryophyta</taxon>
        <taxon>Tracheophyta</taxon>
        <taxon>Spermatophyta</taxon>
        <taxon>Magnoliopsida</taxon>
        <taxon>eudicotyledons</taxon>
        <taxon>Gunneridae</taxon>
        <taxon>Pentapetalae</taxon>
        <taxon>rosids</taxon>
        <taxon>malvids</taxon>
        <taxon>Malvales</taxon>
        <taxon>Malvaceae</taxon>
        <taxon>Malvoideae</taxon>
        <taxon>Gossypium</taxon>
    </lineage>
</organism>
<accession>A0A5B6WJ14</accession>
<keyword evidence="2" id="KW-1185">Reference proteome</keyword>
<dbReference type="EMBL" id="SMMG02000003">
    <property type="protein sequence ID" value="KAA3481067.1"/>
    <property type="molecule type" value="Genomic_DNA"/>
</dbReference>
<dbReference type="AlphaFoldDB" id="A0A5B6WJ14"/>
<gene>
    <name evidence="1" type="ORF">EPI10_021463</name>
</gene>
<reference evidence="2" key="1">
    <citation type="journal article" date="2019" name="Plant Biotechnol. J.">
        <title>Genome sequencing of the Australian wild diploid species Gossypium australe highlights disease resistance and delayed gland morphogenesis.</title>
        <authorList>
            <person name="Cai Y."/>
            <person name="Cai X."/>
            <person name="Wang Q."/>
            <person name="Wang P."/>
            <person name="Zhang Y."/>
            <person name="Cai C."/>
            <person name="Xu Y."/>
            <person name="Wang K."/>
            <person name="Zhou Z."/>
            <person name="Wang C."/>
            <person name="Geng S."/>
            <person name="Li B."/>
            <person name="Dong Q."/>
            <person name="Hou Y."/>
            <person name="Wang H."/>
            <person name="Ai P."/>
            <person name="Liu Z."/>
            <person name="Yi F."/>
            <person name="Sun M."/>
            <person name="An G."/>
            <person name="Cheng J."/>
            <person name="Zhang Y."/>
            <person name="Shi Q."/>
            <person name="Xie Y."/>
            <person name="Shi X."/>
            <person name="Chang Y."/>
            <person name="Huang F."/>
            <person name="Chen Y."/>
            <person name="Hong S."/>
            <person name="Mi L."/>
            <person name="Sun Q."/>
            <person name="Zhang L."/>
            <person name="Zhou B."/>
            <person name="Peng R."/>
            <person name="Zhang X."/>
            <person name="Liu F."/>
        </authorList>
    </citation>
    <scope>NUCLEOTIDE SEQUENCE [LARGE SCALE GENOMIC DNA]</scope>
    <source>
        <strain evidence="2">cv. PA1801</strain>
    </source>
</reference>
<dbReference type="PANTHER" id="PTHR33710">
    <property type="entry name" value="BNAC02G09200D PROTEIN"/>
    <property type="match status" value="1"/>
</dbReference>
<dbReference type="Gene3D" id="3.60.10.10">
    <property type="entry name" value="Endonuclease/exonuclease/phosphatase"/>
    <property type="match status" value="1"/>
</dbReference>
<dbReference type="Proteomes" id="UP000325315">
    <property type="component" value="Unassembled WGS sequence"/>
</dbReference>
<dbReference type="PANTHER" id="PTHR33710:SF62">
    <property type="entry name" value="DUF4283 DOMAIN PROTEIN"/>
    <property type="match status" value="1"/>
</dbReference>
<dbReference type="SUPFAM" id="SSF56219">
    <property type="entry name" value="DNase I-like"/>
    <property type="match status" value="1"/>
</dbReference>
<dbReference type="OrthoDB" id="1001388at2759"/>
<evidence type="ECO:0000313" key="1">
    <source>
        <dbReference type="EMBL" id="KAA3481067.1"/>
    </source>
</evidence>
<protein>
    <submittedName>
        <fullName evidence="1">Exo_endo_phos domain-containing protein</fullName>
    </submittedName>
</protein>
<sequence>MYSFEKSRGQPKEEKRMEAFREVLKECQLTDVGYTGETNIKERLDRGVANEKWMHLFPKGNIHQLIHLTSDHCPLFISTNNEKKVIRGFQDLNLRHGGPWRSRVNEKLRNHGRHQMDRSLKNLKDCKLV</sequence>
<evidence type="ECO:0000313" key="2">
    <source>
        <dbReference type="Proteomes" id="UP000325315"/>
    </source>
</evidence>
<proteinExistence type="predicted"/>